<dbReference type="NCBIfam" id="NF001244">
    <property type="entry name" value="PRK00216.1-5"/>
    <property type="match status" value="1"/>
</dbReference>
<keyword evidence="4" id="KW-0474">Menaquinone biosynthesis</keyword>
<dbReference type="GO" id="GO:0032259">
    <property type="term" value="P:methylation"/>
    <property type="evidence" value="ECO:0007669"/>
    <property type="project" value="UniProtKB-KW"/>
</dbReference>
<dbReference type="PROSITE" id="PS01184">
    <property type="entry name" value="UBIE_2"/>
    <property type="match status" value="1"/>
</dbReference>
<dbReference type="InParanoid" id="S0EVJ4"/>
<evidence type="ECO:0000256" key="2">
    <source>
        <dbReference type="ARBA" id="ARBA00022679"/>
    </source>
</evidence>
<dbReference type="RefSeq" id="WP_016482979.1">
    <property type="nucleotide sequence ID" value="NC_021487.1"/>
</dbReference>
<proteinExistence type="inferred from homology"/>
<comment type="similarity">
    <text evidence="4">Belongs to the class I-like SAM-binding methyltransferase superfamily. MenG/UbiE family.</text>
</comment>
<dbReference type="eggNOG" id="COG2226">
    <property type="taxonomic scope" value="Bacteria"/>
</dbReference>
<dbReference type="KEGG" id="ccz:CCALI_01630"/>
<comment type="pathway">
    <text evidence="4">Quinol/quinone metabolism; menaquinone biosynthesis; menaquinol from 1,4-dihydroxy-2-naphthoate: step 2/2.</text>
</comment>
<keyword evidence="3 4" id="KW-0949">S-adenosyl-L-methionine</keyword>
<dbReference type="Gene3D" id="3.40.50.150">
    <property type="entry name" value="Vaccinia Virus protein VP39"/>
    <property type="match status" value="1"/>
</dbReference>
<evidence type="ECO:0000256" key="4">
    <source>
        <dbReference type="HAMAP-Rule" id="MF_01813"/>
    </source>
</evidence>
<keyword evidence="2 4" id="KW-0808">Transferase</keyword>
<dbReference type="CDD" id="cd02440">
    <property type="entry name" value="AdoMet_MTases"/>
    <property type="match status" value="1"/>
</dbReference>
<dbReference type="PROSITE" id="PS51608">
    <property type="entry name" value="SAM_MT_UBIE"/>
    <property type="match status" value="1"/>
</dbReference>
<comment type="function">
    <text evidence="4">Methyltransferase required for the conversion of demethylmenaquinol (DMKH2) to menaquinol (MKH2).</text>
</comment>
<dbReference type="HAMAP" id="MF_01813">
    <property type="entry name" value="MenG_UbiE_methyltr"/>
    <property type="match status" value="1"/>
</dbReference>
<evidence type="ECO:0000313" key="6">
    <source>
        <dbReference type="Proteomes" id="UP000014227"/>
    </source>
</evidence>
<feature type="binding site" evidence="4">
    <location>
        <position position="89"/>
    </location>
    <ligand>
        <name>S-adenosyl-L-methionine</name>
        <dbReference type="ChEBI" id="CHEBI:59789"/>
    </ligand>
</feature>
<keyword evidence="1 4" id="KW-0489">Methyltransferase</keyword>
<keyword evidence="6" id="KW-1185">Reference proteome</keyword>
<dbReference type="GO" id="GO:0043770">
    <property type="term" value="F:demethylmenaquinone methyltransferase activity"/>
    <property type="evidence" value="ECO:0007669"/>
    <property type="project" value="UniProtKB-UniRule"/>
</dbReference>
<dbReference type="Proteomes" id="UP000014227">
    <property type="component" value="Chromosome I"/>
</dbReference>
<dbReference type="UniPathway" id="UPA00079">
    <property type="reaction ID" value="UER00169"/>
</dbReference>
<dbReference type="PANTHER" id="PTHR43591">
    <property type="entry name" value="METHYLTRANSFERASE"/>
    <property type="match status" value="1"/>
</dbReference>
<sequence length="251" mass="27771">MSSVARKKPLVIGEKSRYVRAMFATIAPRYDQLNSLLSFHRHHAWRQQAVRLAKVGPGERCLDVCTGTGDFALALARAVGEQGTVVGADFCVPMLQIGLQKIRNRGYRQIKMAVADAQALPYPNASFDVVTVGFGVRNVASLEKALAEMVRVTRPGGRVVILEFTRPRPSPLRPLLDLYLFKILPNIGGWLSRKEAYTYLPESIAQFVSREELAAAMQRAGLTQITIYDLNFGTVCIHIGVRPAYTGEVLQ</sequence>
<dbReference type="PANTHER" id="PTHR43591:SF24">
    <property type="entry name" value="2-METHOXY-6-POLYPRENYL-1,4-BENZOQUINOL METHYLASE, MITOCHONDRIAL"/>
    <property type="match status" value="1"/>
</dbReference>
<dbReference type="PATRIC" id="fig|1303518.3.peg.1676"/>
<comment type="caution">
    <text evidence="4">Lacks conserved residue(s) required for the propagation of feature annotation.</text>
</comment>
<dbReference type="PROSITE" id="PS01183">
    <property type="entry name" value="UBIE_1"/>
    <property type="match status" value="1"/>
</dbReference>
<protein>
    <recommendedName>
        <fullName evidence="4">Demethylmenaquinone methyltransferase</fullName>
        <ecNumber evidence="4">2.1.1.163</ecNumber>
    </recommendedName>
</protein>
<name>S0EVJ4_CHTCT</name>
<comment type="catalytic activity">
    <reaction evidence="4">
        <text>a 2-demethylmenaquinol + S-adenosyl-L-methionine = a menaquinol + S-adenosyl-L-homocysteine + H(+)</text>
        <dbReference type="Rhea" id="RHEA:42640"/>
        <dbReference type="Rhea" id="RHEA-COMP:9539"/>
        <dbReference type="Rhea" id="RHEA-COMP:9563"/>
        <dbReference type="ChEBI" id="CHEBI:15378"/>
        <dbReference type="ChEBI" id="CHEBI:18151"/>
        <dbReference type="ChEBI" id="CHEBI:55437"/>
        <dbReference type="ChEBI" id="CHEBI:57856"/>
        <dbReference type="ChEBI" id="CHEBI:59789"/>
        <dbReference type="EC" id="2.1.1.163"/>
    </reaction>
</comment>
<dbReference type="OrthoDB" id="9808140at2"/>
<dbReference type="AlphaFoldDB" id="S0EVJ4"/>
<evidence type="ECO:0000256" key="1">
    <source>
        <dbReference type="ARBA" id="ARBA00022603"/>
    </source>
</evidence>
<dbReference type="EC" id="2.1.1.163" evidence="4"/>
<dbReference type="FunCoup" id="S0EVJ4">
    <property type="interactions" value="467"/>
</dbReference>
<dbReference type="NCBIfam" id="TIGR01934">
    <property type="entry name" value="MenG_MenH_UbiE"/>
    <property type="match status" value="1"/>
</dbReference>
<feature type="binding site" evidence="4">
    <location>
        <begin position="116"/>
        <end position="117"/>
    </location>
    <ligand>
        <name>S-adenosyl-L-methionine</name>
        <dbReference type="ChEBI" id="CHEBI:59789"/>
    </ligand>
</feature>
<reference evidence="6" key="1">
    <citation type="submission" date="2013-03" db="EMBL/GenBank/DDBJ databases">
        <title>Genome sequence of Chthonomonas calidirosea, the first sequenced genome from the Armatimonadetes phylum (formally candidate division OP10).</title>
        <authorList>
            <person name="Lee K.C.Y."/>
            <person name="Morgan X.C."/>
            <person name="Dunfield P.F."/>
            <person name="Tamas I."/>
            <person name="Houghton K.M."/>
            <person name="Vyssotski M."/>
            <person name="Ryan J.L.J."/>
            <person name="Lagutin K."/>
            <person name="McDonald I.R."/>
            <person name="Stott M.B."/>
        </authorList>
    </citation>
    <scope>NUCLEOTIDE SEQUENCE [LARGE SCALE GENOMIC DNA]</scope>
    <source>
        <strain evidence="6">DSM 23976 / ICMP 18418 / T49</strain>
    </source>
</reference>
<feature type="binding site" evidence="4">
    <location>
        <position position="68"/>
    </location>
    <ligand>
        <name>S-adenosyl-L-methionine</name>
        <dbReference type="ChEBI" id="CHEBI:59789"/>
    </ligand>
</feature>
<evidence type="ECO:0000313" key="5">
    <source>
        <dbReference type="EMBL" id="CCW35446.1"/>
    </source>
</evidence>
<evidence type="ECO:0000256" key="3">
    <source>
        <dbReference type="ARBA" id="ARBA00022691"/>
    </source>
</evidence>
<dbReference type="InterPro" id="IPR023576">
    <property type="entry name" value="UbiE/COQ5_MeTrFase_CS"/>
</dbReference>
<organism evidence="5 6">
    <name type="scientific">Chthonomonas calidirosea (strain DSM 23976 / ICMP 18418 / T49)</name>
    <dbReference type="NCBI Taxonomy" id="1303518"/>
    <lineage>
        <taxon>Bacteria</taxon>
        <taxon>Bacillati</taxon>
        <taxon>Armatimonadota</taxon>
        <taxon>Chthonomonadia</taxon>
        <taxon>Chthonomonadales</taxon>
        <taxon>Chthonomonadaceae</taxon>
        <taxon>Chthonomonas</taxon>
    </lineage>
</organism>
<dbReference type="EMBL" id="HF951689">
    <property type="protein sequence ID" value="CCW35446.1"/>
    <property type="molecule type" value="Genomic_DNA"/>
</dbReference>
<dbReference type="GO" id="GO:0009234">
    <property type="term" value="P:menaquinone biosynthetic process"/>
    <property type="evidence" value="ECO:0007669"/>
    <property type="project" value="UniProtKB-UniRule"/>
</dbReference>
<dbReference type="STRING" id="454171.CP488_02465"/>
<dbReference type="InterPro" id="IPR004033">
    <property type="entry name" value="UbiE/COQ5_MeTrFase"/>
</dbReference>
<dbReference type="HOGENOM" id="CLU_037990_0_0_0"/>
<dbReference type="SUPFAM" id="SSF53335">
    <property type="entry name" value="S-adenosyl-L-methionine-dependent methyltransferases"/>
    <property type="match status" value="1"/>
</dbReference>
<dbReference type="Pfam" id="PF01209">
    <property type="entry name" value="Ubie_methyltran"/>
    <property type="match status" value="1"/>
</dbReference>
<dbReference type="InterPro" id="IPR029063">
    <property type="entry name" value="SAM-dependent_MTases_sf"/>
</dbReference>
<gene>
    <name evidence="4" type="primary">menG</name>
    <name evidence="5" type="ORF">CCALI_01630</name>
</gene>
<accession>S0EVJ4</accession>